<dbReference type="HOGENOM" id="CLU_3062037_0_0_11"/>
<dbReference type="KEGG" id="gbr:Gbro_3922"/>
<dbReference type="AlphaFoldDB" id="D0L3U5"/>
<protein>
    <submittedName>
        <fullName evidence="2">Uncharacterized protein</fullName>
    </submittedName>
</protein>
<reference evidence="3" key="1">
    <citation type="submission" date="2009-10" db="EMBL/GenBank/DDBJ databases">
        <title>The complete chromosome of Gordonia bronchialis DSM 43247.</title>
        <authorList>
            <consortium name="US DOE Joint Genome Institute (JGI-PGF)"/>
            <person name="Lucas S."/>
            <person name="Copeland A."/>
            <person name="Lapidus A."/>
            <person name="Glavina del Rio T."/>
            <person name="Dalin E."/>
            <person name="Tice H."/>
            <person name="Bruce D."/>
            <person name="Goodwin L."/>
            <person name="Pitluck S."/>
            <person name="Kyrpides N."/>
            <person name="Mavromatis K."/>
            <person name="Ivanova N."/>
            <person name="Ovchinnikova G."/>
            <person name="Saunders E."/>
            <person name="Brettin T."/>
            <person name="Detter J.C."/>
            <person name="Han C."/>
            <person name="Larimer F."/>
            <person name="Land M."/>
            <person name="Hauser L."/>
            <person name="Markowitz V."/>
            <person name="Cheng J.-F."/>
            <person name="Hugenholtz P."/>
            <person name="Woyke T."/>
            <person name="Wu D."/>
            <person name="Jando M."/>
            <person name="Schneider S."/>
            <person name="Goeker M."/>
            <person name="Klenk H.-P."/>
            <person name="Eisen J.A."/>
        </authorList>
    </citation>
    <scope>NUCLEOTIDE SEQUENCE [LARGE SCALE GENOMIC DNA]</scope>
    <source>
        <strain evidence="3">ATCC 25592 / DSM 43247 / BCRC 13721 / JCM 3198 / KCTC 3076 / NBRC 16047 / NCTC 10667</strain>
    </source>
</reference>
<keyword evidence="1" id="KW-1133">Transmembrane helix</keyword>
<accession>D0L3U5</accession>
<dbReference type="EMBL" id="CP001802">
    <property type="protein sequence ID" value="ACY23098.1"/>
    <property type="molecule type" value="Genomic_DNA"/>
</dbReference>
<evidence type="ECO:0000313" key="3">
    <source>
        <dbReference type="Proteomes" id="UP000001219"/>
    </source>
</evidence>
<organism evidence="2 3">
    <name type="scientific">Gordonia bronchialis (strain ATCC 25592 / DSM 43247 / BCRC 13721 / JCM 3198 / KCTC 3076 / NBRC 16047 / NCTC 10667)</name>
    <name type="common">Rhodococcus bronchialis</name>
    <dbReference type="NCBI Taxonomy" id="526226"/>
    <lineage>
        <taxon>Bacteria</taxon>
        <taxon>Bacillati</taxon>
        <taxon>Actinomycetota</taxon>
        <taxon>Actinomycetes</taxon>
        <taxon>Mycobacteriales</taxon>
        <taxon>Gordoniaceae</taxon>
        <taxon>Gordonia</taxon>
    </lineage>
</organism>
<evidence type="ECO:0000313" key="2">
    <source>
        <dbReference type="EMBL" id="ACY23098.1"/>
    </source>
</evidence>
<reference evidence="2 3" key="2">
    <citation type="journal article" date="2010" name="Stand. Genomic Sci.">
        <title>Complete genome sequence of Gordonia bronchialis type strain (3410).</title>
        <authorList>
            <person name="Ivanova N."/>
            <person name="Sikorski J."/>
            <person name="Jando M."/>
            <person name="Lapidus A."/>
            <person name="Nolan M."/>
            <person name="Lucas S."/>
            <person name="Del Rio T.G."/>
            <person name="Tice H."/>
            <person name="Copeland A."/>
            <person name="Cheng J.F."/>
            <person name="Chen F."/>
            <person name="Bruce D."/>
            <person name="Goodwin L."/>
            <person name="Pitluck S."/>
            <person name="Mavromatis K."/>
            <person name="Ovchinnikova G."/>
            <person name="Pati A."/>
            <person name="Chen A."/>
            <person name="Palaniappan K."/>
            <person name="Land M."/>
            <person name="Hauser L."/>
            <person name="Chang Y.J."/>
            <person name="Jeffries C.D."/>
            <person name="Chain P."/>
            <person name="Saunders E."/>
            <person name="Han C."/>
            <person name="Detter J.C."/>
            <person name="Brettin T."/>
            <person name="Rohde M."/>
            <person name="Goker M."/>
            <person name="Bristow J."/>
            <person name="Eisen J.A."/>
            <person name="Markowitz V."/>
            <person name="Hugenholtz P."/>
            <person name="Klenk H.P."/>
            <person name="Kyrpides N.C."/>
        </authorList>
    </citation>
    <scope>NUCLEOTIDE SEQUENCE [LARGE SCALE GENOMIC DNA]</scope>
    <source>
        <strain evidence="3">ATCC 25592 / DSM 43247 / BCRC 13721 / JCM 3198 / KCTC 3076 / NBRC 16047 / NCTC 10667</strain>
    </source>
</reference>
<keyword evidence="3" id="KW-1185">Reference proteome</keyword>
<dbReference type="Proteomes" id="UP000001219">
    <property type="component" value="Chromosome"/>
</dbReference>
<sequence length="47" mass="5139">MGLHHPTEPDVRAVVEHDEAAHRRQILTYLAITTALAALVVLLLLGL</sequence>
<keyword evidence="1" id="KW-0472">Membrane</keyword>
<name>D0L3U5_GORB4</name>
<proteinExistence type="predicted"/>
<dbReference type="RefSeq" id="WP_012835601.1">
    <property type="nucleotide sequence ID" value="NC_013441.1"/>
</dbReference>
<keyword evidence="1" id="KW-0812">Transmembrane</keyword>
<gene>
    <name evidence="2" type="ordered locus">Gbro_3922</name>
</gene>
<feature type="transmembrane region" description="Helical" evidence="1">
    <location>
        <begin position="26"/>
        <end position="45"/>
    </location>
</feature>
<evidence type="ECO:0000256" key="1">
    <source>
        <dbReference type="SAM" id="Phobius"/>
    </source>
</evidence>